<dbReference type="PROSITE" id="PS00609">
    <property type="entry name" value="GLYCOSYL_HYDROL_F32"/>
    <property type="match status" value="1"/>
</dbReference>
<dbReference type="eggNOG" id="COG1621">
    <property type="taxonomic scope" value="Bacteria"/>
</dbReference>
<dbReference type="PANTHER" id="PTHR42800:SF1">
    <property type="entry name" value="EXOINULINASE INUD (AFU_ORTHOLOGUE AFUA_5G00480)"/>
    <property type="match status" value="1"/>
</dbReference>
<dbReference type="Pfam" id="PF00251">
    <property type="entry name" value="Glyco_hydro_32N"/>
    <property type="match status" value="2"/>
</dbReference>
<name>Q97J24_CLOAB</name>
<dbReference type="GeneID" id="44997965"/>
<keyword evidence="3" id="KW-0326">Glycosidase</keyword>
<dbReference type="CAZy" id="CBM38">
    <property type="family name" value="Carbohydrate-Binding Module Family 38"/>
</dbReference>
<dbReference type="PIR" id="C97080">
    <property type="entry name" value="C97080"/>
</dbReference>
<comment type="similarity">
    <text evidence="1">Belongs to the glycosyl hydrolase 32 family.</text>
</comment>
<dbReference type="HOGENOM" id="CLU_254534_0_0_9"/>
<dbReference type="InterPro" id="IPR001362">
    <property type="entry name" value="Glyco_hydro_32"/>
</dbReference>
<feature type="domain" description="Glycosyl hydrolase family 32 C-terminal" evidence="5">
    <location>
        <begin position="646"/>
        <end position="803"/>
    </location>
</feature>
<sequence>MRLKQIAVLLLSSIVIVTGNNWVKANTSISSTSAYRREAYRPQYHFTPDIGWMNDPNGMVYYHGVYHLFYQYNPYDTVWGPMHWGHAESKDMINWKQKSIALAPDTNGDIFSGSVVVDWNNSSGLFNKVSDHTGLVAFYTTNSAVASQQYQSMAYSTDDGSTWTKYNGGKPIIAQPENTPDFRDPKVSWDNEHNKWVMVLAAGNQTQFYSSNDLKNWTKTGEFGAEGQASHAGVWECPDLYQMTVSGQNIKKWVLSINLGSSVSPDSPPAGGSGMMYVVGDFDGSKFIADPKFTVSNNIGASDIVKGYYLLPGDTINVYDAKEGGNLLGSATVEDNQSTATVNLTKDLGNGSGKVWVAIVRNKIEKNRQEIDYSSEVASTSTGTSAVAPSGQDIINPDFETGDLTGWTATGNEWSNKNVVDNKTWGGGSGKYHCSGYRDPATGGAGDPGTGTLESTVFTLGGNGSINFLVAGGDLPKSAYVTLEDATTRKELTQFNASGLSTATVRRVNWDASAYLGKKLRIKVVDNATGAFGHIDVDDFHVYNTVPYKPPVNQLPSYPVNWIDYGPDFYAGVTWNDTTQQTNATTSEYGKYVPDGRRILLGWMSNWAYADRTPTTTWRSADSIPREEKLVATNDGYKITQQPIKELSSIRKKPTKTLTNTTITKGNTMSLGSEGIYEITSKFNINSTTSSEFGINVKVGGNQYTTIGYDKATSILFLNRHNSSSLNFLDYMPNKQEAPLKPDAKGNIKLQILVDKDSVEVFGSNDDNASVTITDQIFSDNLNNGIKLYSVGGSTKVNSLAITPLKSAVFTPYINNTLPYNPKSVQKTLPTSDFESGVVPGFWKQAEGYDTTFTVSNSTSWWGGTYNQDGKSFLTTFGENGDTASGILKSNYFKLSGDGKISFLIGGGNHPTSEYLALVDGVNGNKLFSATGADSETLRSVTWDASKYVGKVVYLEIADESQSGWGHINLDDINVPHFNCNIKKYRTTGTWGEIGPYGMKGSSTSAVSNGIYMASQNARNLSYEAKVSNVTSLSKTKSGEAGLVFGASKNLANAYEFNIDTSKGVARLFNKKNGKDLAPEVKETLSSDKSYQLKVLISGTNVKAYLDGTKIFDVNITSYAGRNVGLDVLDGSADFQDVSFQN</sequence>
<dbReference type="AlphaFoldDB" id="Q97J24"/>
<keyword evidence="2" id="KW-0378">Hydrolase</keyword>
<keyword evidence="7" id="KW-1185">Reference proteome</keyword>
<dbReference type="OrthoDB" id="9759709at2"/>
<dbReference type="PANTHER" id="PTHR42800">
    <property type="entry name" value="EXOINULINASE INUD (AFU_ORTHOLOGUE AFUA_5G00480)"/>
    <property type="match status" value="1"/>
</dbReference>
<evidence type="ECO:0000256" key="1">
    <source>
        <dbReference type="ARBA" id="ARBA00009902"/>
    </source>
</evidence>
<dbReference type="CDD" id="cd18622">
    <property type="entry name" value="GH32_Inu-like"/>
    <property type="match status" value="1"/>
</dbReference>
<dbReference type="Gene3D" id="2.115.10.20">
    <property type="entry name" value="Glycosyl hydrolase domain, family 43"/>
    <property type="match status" value="2"/>
</dbReference>
<dbReference type="GO" id="GO:0004575">
    <property type="term" value="F:sucrose alpha-glucosidase activity"/>
    <property type="evidence" value="ECO:0007669"/>
    <property type="project" value="TreeGrafter"/>
</dbReference>
<feature type="domain" description="Glycosyl hydrolase family 32 N-terminal" evidence="4">
    <location>
        <begin position="556"/>
        <end position="643"/>
    </location>
</feature>
<gene>
    <name evidence="6" type="ordered locus">CA_C1462</name>
</gene>
<evidence type="ECO:0000256" key="2">
    <source>
        <dbReference type="ARBA" id="ARBA00022801"/>
    </source>
</evidence>
<dbReference type="InterPro" id="IPR018053">
    <property type="entry name" value="Glyco_hydro_32_AS"/>
</dbReference>
<dbReference type="EMBL" id="AE001437">
    <property type="protein sequence ID" value="AAK79430.1"/>
    <property type="molecule type" value="Genomic_DNA"/>
</dbReference>
<evidence type="ECO:0000259" key="5">
    <source>
        <dbReference type="Pfam" id="PF08244"/>
    </source>
</evidence>
<dbReference type="Pfam" id="PF08244">
    <property type="entry name" value="Glyco_hydro_32C"/>
    <property type="match status" value="1"/>
</dbReference>
<dbReference type="InterPro" id="IPR013148">
    <property type="entry name" value="Glyco_hydro_32_N"/>
</dbReference>
<dbReference type="Proteomes" id="UP000000814">
    <property type="component" value="Chromosome"/>
</dbReference>
<dbReference type="InterPro" id="IPR023296">
    <property type="entry name" value="Glyco_hydro_beta-prop_sf"/>
</dbReference>
<organism evidence="6 7">
    <name type="scientific">Clostridium acetobutylicum (strain ATCC 824 / DSM 792 / JCM 1419 / IAM 19013 / LMG 5710 / NBRC 13948 / NRRL B-527 / VKM B-1787 / 2291 / W)</name>
    <dbReference type="NCBI Taxonomy" id="272562"/>
    <lineage>
        <taxon>Bacteria</taxon>
        <taxon>Bacillati</taxon>
        <taxon>Bacillota</taxon>
        <taxon>Clostridia</taxon>
        <taxon>Eubacteriales</taxon>
        <taxon>Clostridiaceae</taxon>
        <taxon>Clostridium</taxon>
    </lineage>
</organism>
<dbReference type="InterPro" id="IPR013189">
    <property type="entry name" value="Glyco_hydro_32_C"/>
</dbReference>
<dbReference type="RefSeq" id="WP_010964771.1">
    <property type="nucleotide sequence ID" value="NC_003030.1"/>
</dbReference>
<proteinExistence type="inferred from homology"/>
<dbReference type="CAZy" id="CBM66">
    <property type="family name" value="Carbohydrate-Binding Module Family 66"/>
</dbReference>
<evidence type="ECO:0000313" key="7">
    <source>
        <dbReference type="Proteomes" id="UP000000814"/>
    </source>
</evidence>
<accession>Q97J24</accession>
<reference evidence="6 7" key="1">
    <citation type="journal article" date="2001" name="J. Bacteriol.">
        <title>Genome sequence and comparative analysis of the solvent-producing bacterium Clostridium acetobutylicum.</title>
        <authorList>
            <person name="Nolling J."/>
            <person name="Breton G."/>
            <person name="Omelchenko M.V."/>
            <person name="Makarova K.S."/>
            <person name="Zeng Q."/>
            <person name="Gibson R."/>
            <person name="Lee H.M."/>
            <person name="Dubois J."/>
            <person name="Qiu D."/>
            <person name="Hitti J."/>
            <person name="Wolf Y.I."/>
            <person name="Tatusov R.L."/>
            <person name="Sabathe F."/>
            <person name="Doucette-Stamm L."/>
            <person name="Soucaille P."/>
            <person name="Daly M.J."/>
            <person name="Bennett G.N."/>
            <person name="Koonin E.V."/>
            <person name="Smith D.R."/>
        </authorList>
    </citation>
    <scope>NUCLEOTIDE SEQUENCE [LARGE SCALE GENOMIC DNA]</scope>
    <source>
        <strain evidence="7">ATCC 824 / DSM 792 / JCM 1419 / LMG 5710 / VKM B-1787</strain>
    </source>
</reference>
<dbReference type="Gene3D" id="2.60.120.560">
    <property type="entry name" value="Exo-inulinase, domain 1"/>
    <property type="match status" value="2"/>
</dbReference>
<dbReference type="SUPFAM" id="SSF75005">
    <property type="entry name" value="Arabinanase/levansucrase/invertase"/>
    <property type="match status" value="1"/>
</dbReference>
<dbReference type="STRING" id="272562.CA_C1462"/>
<dbReference type="CAZy" id="GH32">
    <property type="family name" value="Glycoside Hydrolase Family 32"/>
</dbReference>
<evidence type="ECO:0000256" key="3">
    <source>
        <dbReference type="ARBA" id="ARBA00023295"/>
    </source>
</evidence>
<evidence type="ECO:0000313" key="6">
    <source>
        <dbReference type="EMBL" id="AAK79430.1"/>
    </source>
</evidence>
<dbReference type="GO" id="GO:0005737">
    <property type="term" value="C:cytoplasm"/>
    <property type="evidence" value="ECO:0007669"/>
    <property type="project" value="TreeGrafter"/>
</dbReference>
<dbReference type="SMART" id="SM00640">
    <property type="entry name" value="Glyco_32"/>
    <property type="match status" value="1"/>
</dbReference>
<dbReference type="SUPFAM" id="SSF49899">
    <property type="entry name" value="Concanavalin A-like lectins/glucanases"/>
    <property type="match status" value="1"/>
</dbReference>
<evidence type="ECO:0000259" key="4">
    <source>
        <dbReference type="Pfam" id="PF00251"/>
    </source>
</evidence>
<protein>
    <submittedName>
        <fullName evidence="6">Levanase/invertase</fullName>
    </submittedName>
</protein>
<dbReference type="KEGG" id="cac:CA_C1462"/>
<dbReference type="GO" id="GO:0005987">
    <property type="term" value="P:sucrose catabolic process"/>
    <property type="evidence" value="ECO:0007669"/>
    <property type="project" value="TreeGrafter"/>
</dbReference>
<dbReference type="PATRIC" id="fig|272562.8.peg.1665"/>
<feature type="domain" description="Glycosyl hydrolase family 32 N-terminal" evidence="4">
    <location>
        <begin position="45"/>
        <end position="293"/>
    </location>
</feature>
<dbReference type="InterPro" id="IPR013320">
    <property type="entry name" value="ConA-like_dom_sf"/>
</dbReference>